<dbReference type="InterPro" id="IPR006689">
    <property type="entry name" value="Small_GTPase_ARF/SAR"/>
</dbReference>
<dbReference type="PROSITE" id="PS51417">
    <property type="entry name" value="ARF"/>
    <property type="match status" value="1"/>
</dbReference>
<keyword evidence="6" id="KW-1185">Reference proteome</keyword>
<feature type="compositionally biased region" description="Polar residues" evidence="4">
    <location>
        <begin position="1"/>
        <end position="22"/>
    </location>
</feature>
<feature type="binding site" evidence="3">
    <location>
        <position position="118"/>
    </location>
    <ligand>
        <name>GTP</name>
        <dbReference type="ChEBI" id="CHEBI:37565"/>
    </ligand>
</feature>
<dbReference type="InterPro" id="IPR027417">
    <property type="entry name" value="P-loop_NTPase"/>
</dbReference>
<comment type="caution">
    <text evidence="5">The sequence shown here is derived from an EMBL/GenBank/DDBJ whole genome shotgun (WGS) entry which is preliminary data.</text>
</comment>
<keyword evidence="2 3" id="KW-0342">GTP-binding</keyword>
<dbReference type="SUPFAM" id="SSF52540">
    <property type="entry name" value="P-loop containing nucleoside triphosphate hydrolases"/>
    <property type="match status" value="1"/>
</dbReference>
<dbReference type="AlphaFoldDB" id="A0A6G0U4U4"/>
<dbReference type="SMART" id="SM00177">
    <property type="entry name" value="ARF"/>
    <property type="match status" value="1"/>
</dbReference>
<evidence type="ECO:0000313" key="6">
    <source>
        <dbReference type="Proteomes" id="UP000475862"/>
    </source>
</evidence>
<name>A0A6G0U4U4_APHGL</name>
<evidence type="ECO:0000256" key="2">
    <source>
        <dbReference type="ARBA" id="ARBA00023134"/>
    </source>
</evidence>
<protein>
    <recommendedName>
        <fullName evidence="7">ADP-ribosylation factor-like protein 6</fullName>
    </recommendedName>
</protein>
<evidence type="ECO:0008006" key="7">
    <source>
        <dbReference type="Google" id="ProtNLM"/>
    </source>
</evidence>
<evidence type="ECO:0000256" key="3">
    <source>
        <dbReference type="PIRSR" id="PIRSR606689-1"/>
    </source>
</evidence>
<dbReference type="Proteomes" id="UP000475862">
    <property type="component" value="Unassembled WGS sequence"/>
</dbReference>
<sequence length="277" mass="31084">MSTSRVSRFSTPNSTELPTSTNRFRHPFTAYPKFPLAVEGHEHLAKADEDVGLCKADSTPAEGTRLIRRAEQCRQEHAAEPSETRPRTTVQETDRTNRRLHHRRVLNNVKFTASDMSGRDGYRSMWESMYAQCDAIVFVVDSTDQMRFAVVKDELDMMLRHPDVADRPDLPVLFVANKAAAPDACGASALAGALRLHEHMEQDRPWRLASTDAVAAPGQPADDGLCDAMEWLAELIAIECRRQTRFRVLVAKSSHRTQNGRKRLSCVMDLSHSSAQI</sequence>
<dbReference type="PANTHER" id="PTHR11711">
    <property type="entry name" value="ADP RIBOSYLATION FACTOR-RELATED"/>
    <property type="match status" value="1"/>
</dbReference>
<dbReference type="Pfam" id="PF00025">
    <property type="entry name" value="Arf"/>
    <property type="match status" value="1"/>
</dbReference>
<dbReference type="EMBL" id="VYZN01000003">
    <property type="protein sequence ID" value="KAE9543963.1"/>
    <property type="molecule type" value="Genomic_DNA"/>
</dbReference>
<gene>
    <name evidence="5" type="ORF">AGLY_001652</name>
</gene>
<dbReference type="Gene3D" id="3.40.50.300">
    <property type="entry name" value="P-loop containing nucleotide triphosphate hydrolases"/>
    <property type="match status" value="1"/>
</dbReference>
<reference evidence="5 6" key="1">
    <citation type="submission" date="2019-08" db="EMBL/GenBank/DDBJ databases">
        <title>The genome of the soybean aphid Biotype 1, its phylome, world population structure and adaptation to the North American continent.</title>
        <authorList>
            <person name="Giordano R."/>
            <person name="Donthu R.K."/>
            <person name="Hernandez A.G."/>
            <person name="Wright C.L."/>
            <person name="Zimin A.V."/>
        </authorList>
    </citation>
    <scope>NUCLEOTIDE SEQUENCE [LARGE SCALE GENOMIC DNA]</scope>
    <source>
        <tissue evidence="5">Whole aphids</tissue>
    </source>
</reference>
<dbReference type="GO" id="GO:0003924">
    <property type="term" value="F:GTPase activity"/>
    <property type="evidence" value="ECO:0007669"/>
    <property type="project" value="InterPro"/>
</dbReference>
<dbReference type="OrthoDB" id="442317at2759"/>
<feature type="region of interest" description="Disordered" evidence="4">
    <location>
        <begin position="1"/>
        <end position="26"/>
    </location>
</feature>
<proteinExistence type="predicted"/>
<dbReference type="InterPro" id="IPR024156">
    <property type="entry name" value="Small_GTPase_ARF"/>
</dbReference>
<evidence type="ECO:0000256" key="1">
    <source>
        <dbReference type="ARBA" id="ARBA00022741"/>
    </source>
</evidence>
<feature type="region of interest" description="Disordered" evidence="4">
    <location>
        <begin position="73"/>
        <end position="96"/>
    </location>
</feature>
<evidence type="ECO:0000256" key="4">
    <source>
        <dbReference type="SAM" id="MobiDB-lite"/>
    </source>
</evidence>
<evidence type="ECO:0000313" key="5">
    <source>
        <dbReference type="EMBL" id="KAE9543963.1"/>
    </source>
</evidence>
<keyword evidence="1 3" id="KW-0547">Nucleotide-binding</keyword>
<accession>A0A6G0U4U4</accession>
<organism evidence="5 6">
    <name type="scientific">Aphis glycines</name>
    <name type="common">Soybean aphid</name>
    <dbReference type="NCBI Taxonomy" id="307491"/>
    <lineage>
        <taxon>Eukaryota</taxon>
        <taxon>Metazoa</taxon>
        <taxon>Ecdysozoa</taxon>
        <taxon>Arthropoda</taxon>
        <taxon>Hexapoda</taxon>
        <taxon>Insecta</taxon>
        <taxon>Pterygota</taxon>
        <taxon>Neoptera</taxon>
        <taxon>Paraneoptera</taxon>
        <taxon>Hemiptera</taxon>
        <taxon>Sternorrhyncha</taxon>
        <taxon>Aphidomorpha</taxon>
        <taxon>Aphidoidea</taxon>
        <taxon>Aphididae</taxon>
        <taxon>Aphidini</taxon>
        <taxon>Aphis</taxon>
        <taxon>Aphis</taxon>
    </lineage>
</organism>
<dbReference type="GO" id="GO:0005525">
    <property type="term" value="F:GTP binding"/>
    <property type="evidence" value="ECO:0007669"/>
    <property type="project" value="UniProtKB-KW"/>
</dbReference>
<dbReference type="SMART" id="SM00178">
    <property type="entry name" value="SAR"/>
    <property type="match status" value="1"/>
</dbReference>